<protein>
    <submittedName>
        <fullName evidence="1">Uncharacterized protein</fullName>
    </submittedName>
</protein>
<reference evidence="1" key="2">
    <citation type="submission" date="2020-09" db="EMBL/GenBank/DDBJ databases">
        <authorList>
            <person name="Sun Q."/>
            <person name="Zhou Y."/>
        </authorList>
    </citation>
    <scope>NUCLEOTIDE SEQUENCE</scope>
    <source>
        <strain evidence="1">CGMCC 1.15758</strain>
    </source>
</reference>
<evidence type="ECO:0000313" key="1">
    <source>
        <dbReference type="EMBL" id="GGG00870.1"/>
    </source>
</evidence>
<organism evidence="1 2">
    <name type="scientific">Cysteiniphilum litorale</name>
    <dbReference type="NCBI Taxonomy" id="2056700"/>
    <lineage>
        <taxon>Bacteria</taxon>
        <taxon>Pseudomonadati</taxon>
        <taxon>Pseudomonadota</taxon>
        <taxon>Gammaproteobacteria</taxon>
        <taxon>Thiotrichales</taxon>
        <taxon>Fastidiosibacteraceae</taxon>
        <taxon>Cysteiniphilum</taxon>
    </lineage>
</organism>
<reference evidence="1" key="1">
    <citation type="journal article" date="2014" name="Int. J. Syst. Evol. Microbiol.">
        <title>Complete genome sequence of Corynebacterium casei LMG S-19264T (=DSM 44701T), isolated from a smear-ripened cheese.</title>
        <authorList>
            <consortium name="US DOE Joint Genome Institute (JGI-PGF)"/>
            <person name="Walter F."/>
            <person name="Albersmeier A."/>
            <person name="Kalinowski J."/>
            <person name="Ruckert C."/>
        </authorList>
    </citation>
    <scope>NUCLEOTIDE SEQUENCE</scope>
    <source>
        <strain evidence="1">CGMCC 1.15758</strain>
    </source>
</reference>
<dbReference type="Proteomes" id="UP000636949">
    <property type="component" value="Unassembled WGS sequence"/>
</dbReference>
<keyword evidence="2" id="KW-1185">Reference proteome</keyword>
<dbReference type="EMBL" id="BMJS01000020">
    <property type="protein sequence ID" value="GGG00870.1"/>
    <property type="molecule type" value="Genomic_DNA"/>
</dbReference>
<evidence type="ECO:0000313" key="2">
    <source>
        <dbReference type="Proteomes" id="UP000636949"/>
    </source>
</evidence>
<dbReference type="AlphaFoldDB" id="A0A8J2Z5J3"/>
<name>A0A8J2Z5J3_9GAMM</name>
<gene>
    <name evidence="1" type="ORF">GCM10010995_17860</name>
</gene>
<sequence length="94" mass="10870">MSTLIYNSKHPDKLHKCMRTKHPNKEIEKAIKYAEMKGWRYQSSGSSAHAWGRLLCPLESRDGHSISIWSTPRSAENHAKQIRRVVDNCEHQGE</sequence>
<proteinExistence type="predicted"/>
<comment type="caution">
    <text evidence="1">The sequence shown here is derived from an EMBL/GenBank/DDBJ whole genome shotgun (WGS) entry which is preliminary data.</text>
</comment>
<accession>A0A8J2Z5J3</accession>